<reference evidence="1" key="1">
    <citation type="submission" date="2013-07" db="EMBL/GenBank/DDBJ databases">
        <title>The genome of Eucalyptus grandis.</title>
        <authorList>
            <person name="Schmutz J."/>
            <person name="Hayes R."/>
            <person name="Myburg A."/>
            <person name="Tuskan G."/>
            <person name="Grattapaglia D."/>
            <person name="Rokhsar D.S."/>
        </authorList>
    </citation>
    <scope>NUCLEOTIDE SEQUENCE</scope>
    <source>
        <tissue evidence="1">Leaf extractions</tissue>
    </source>
</reference>
<proteinExistence type="predicted"/>
<dbReference type="AlphaFoldDB" id="A0A059A814"/>
<name>A0A059A814_EUCGR</name>
<dbReference type="EMBL" id="KK198762">
    <property type="protein sequence ID" value="KCW50257.1"/>
    <property type="molecule type" value="Genomic_DNA"/>
</dbReference>
<organism evidence="1">
    <name type="scientific">Eucalyptus grandis</name>
    <name type="common">Flooded gum</name>
    <dbReference type="NCBI Taxonomy" id="71139"/>
    <lineage>
        <taxon>Eukaryota</taxon>
        <taxon>Viridiplantae</taxon>
        <taxon>Streptophyta</taxon>
        <taxon>Embryophyta</taxon>
        <taxon>Tracheophyta</taxon>
        <taxon>Spermatophyta</taxon>
        <taxon>Magnoliopsida</taxon>
        <taxon>eudicotyledons</taxon>
        <taxon>Gunneridae</taxon>
        <taxon>Pentapetalae</taxon>
        <taxon>rosids</taxon>
        <taxon>malvids</taxon>
        <taxon>Myrtales</taxon>
        <taxon>Myrtaceae</taxon>
        <taxon>Myrtoideae</taxon>
        <taxon>Eucalypteae</taxon>
        <taxon>Eucalyptus</taxon>
    </lineage>
</organism>
<dbReference type="Gramene" id="KCW50257">
    <property type="protein sequence ID" value="KCW50257"/>
    <property type="gene ID" value="EUGRSUZ_J00046"/>
</dbReference>
<evidence type="ECO:0000313" key="1">
    <source>
        <dbReference type="EMBL" id="KCW50257.1"/>
    </source>
</evidence>
<gene>
    <name evidence="1" type="ORF">EUGRSUZ_J00046</name>
</gene>
<accession>A0A059A814</accession>
<sequence>MQITYDPQNITILWLNGISTPSRKHIVGFEEKNKEREYKVHLLPKQDHAADRLVFSLLQSKILVMLD</sequence>
<dbReference type="InParanoid" id="A0A059A814"/>
<protein>
    <submittedName>
        <fullName evidence="1">Uncharacterized protein</fullName>
    </submittedName>
</protein>